<gene>
    <name evidence="5" type="ORF">FNL38_102175</name>
</gene>
<dbReference type="InterPro" id="IPR017853">
    <property type="entry name" value="GH"/>
</dbReference>
<keyword evidence="5" id="KW-0119">Carbohydrate metabolism</keyword>
<dbReference type="PANTHER" id="PTHR12631">
    <property type="entry name" value="ALPHA-L-IDURONIDASE"/>
    <property type="match status" value="1"/>
</dbReference>
<dbReference type="EMBL" id="VNIQ01000002">
    <property type="protein sequence ID" value="TYQ06045.1"/>
    <property type="molecule type" value="Genomic_DNA"/>
</dbReference>
<proteinExistence type="inferred from homology"/>
<dbReference type="Gene3D" id="3.20.20.80">
    <property type="entry name" value="Glycosidases"/>
    <property type="match status" value="1"/>
</dbReference>
<dbReference type="GO" id="GO:0045493">
    <property type="term" value="P:xylan catabolic process"/>
    <property type="evidence" value="ECO:0007669"/>
    <property type="project" value="UniProtKB-KW"/>
</dbReference>
<sequence>MTKLIRLSAAAIVLVGMGIVVHSSGPALGQPCATAPPTDNTGIALGSGYTSLDQSEMQQVVEDIRSSGAHWIRFDFDWSYIESTQGTFDWSGTDRLVDTATDSGLEVLGLITYTPEWARDPSVAESDSHTRPADPNTFATFAGLAAERYADSVSSWEIWNEPNLRAFYNPVPDATSYAELLTAASTSIRESQPNATIVSGGLSPATDNGTDISPTTFLTDLYEAGAGPQFDVVGMHPYSFPALPSDSLTQSWNSFYRMRLMRDTMIENGDTTKSIWATEFGSPTGDGPDAVTEAVQAEILQDGLNEARALGFIAKIFVYSLQDRGSDTSDREQNFGLLDVNSDPKPAMDVLVAANKTGGCI</sequence>
<name>A0A652YSG3_NOCGL</name>
<feature type="domain" description="Glycosyl hydrolases family 39 N-terminal catalytic" evidence="4">
    <location>
        <begin position="148"/>
        <end position="355"/>
    </location>
</feature>
<dbReference type="Pfam" id="PF01229">
    <property type="entry name" value="Glyco_hydro_39"/>
    <property type="match status" value="1"/>
</dbReference>
<keyword evidence="3 5" id="KW-0326">Glycosidase</keyword>
<keyword evidence="5" id="KW-0858">Xylan degradation</keyword>
<comment type="caution">
    <text evidence="5">The sequence shown here is derived from an EMBL/GenBank/DDBJ whole genome shotgun (WGS) entry which is preliminary data.</text>
</comment>
<accession>A0A652YSG3</accession>
<dbReference type="SUPFAM" id="SSF51445">
    <property type="entry name" value="(Trans)glycosidases"/>
    <property type="match status" value="1"/>
</dbReference>
<comment type="similarity">
    <text evidence="1">Belongs to the glycosyl hydrolase 39 family.</text>
</comment>
<keyword evidence="5" id="KW-0624">Polysaccharide degradation</keyword>
<dbReference type="PANTHER" id="PTHR12631:SF10">
    <property type="entry name" value="BETA-XYLOSIDASE-LIKE PROTEIN-RELATED"/>
    <property type="match status" value="1"/>
</dbReference>
<evidence type="ECO:0000256" key="1">
    <source>
        <dbReference type="ARBA" id="ARBA00008875"/>
    </source>
</evidence>
<dbReference type="AlphaFoldDB" id="A0A652YSG3"/>
<dbReference type="GO" id="GO:0004553">
    <property type="term" value="F:hydrolase activity, hydrolyzing O-glycosyl compounds"/>
    <property type="evidence" value="ECO:0007669"/>
    <property type="project" value="TreeGrafter"/>
</dbReference>
<reference evidence="5" key="1">
    <citation type="submission" date="2019-07" db="EMBL/GenBank/DDBJ databases">
        <title>Genomic Encyclopedia of Type Strains, Phase IV (KMG-IV): sequencing the most valuable type-strain genomes for metagenomic binning, comparative biology and taxonomic classification.</title>
        <authorList>
            <person name="Goeker M."/>
        </authorList>
    </citation>
    <scope>NUCLEOTIDE SEQUENCE</scope>
    <source>
        <strain evidence="5">DSM 44596</strain>
    </source>
</reference>
<protein>
    <submittedName>
        <fullName evidence="5">GH35 family endo-1,4-beta-xylanase</fullName>
    </submittedName>
</protein>
<organism evidence="5">
    <name type="scientific">Nocardia globerula</name>
    <dbReference type="NCBI Taxonomy" id="1818"/>
    <lineage>
        <taxon>Bacteria</taxon>
        <taxon>Bacillati</taxon>
        <taxon>Actinomycetota</taxon>
        <taxon>Actinomycetes</taxon>
        <taxon>Mycobacteriales</taxon>
        <taxon>Nocardiaceae</taxon>
        <taxon>Nocardia</taxon>
    </lineage>
</organism>
<evidence type="ECO:0000259" key="4">
    <source>
        <dbReference type="Pfam" id="PF01229"/>
    </source>
</evidence>
<evidence type="ECO:0000313" key="5">
    <source>
        <dbReference type="EMBL" id="TYQ06045.1"/>
    </source>
</evidence>
<evidence type="ECO:0000256" key="2">
    <source>
        <dbReference type="ARBA" id="ARBA00022801"/>
    </source>
</evidence>
<keyword evidence="2 5" id="KW-0378">Hydrolase</keyword>
<dbReference type="InterPro" id="IPR049166">
    <property type="entry name" value="GH39_cat"/>
</dbReference>
<evidence type="ECO:0000256" key="3">
    <source>
        <dbReference type="ARBA" id="ARBA00023295"/>
    </source>
</evidence>
<dbReference type="InterPro" id="IPR051923">
    <property type="entry name" value="Glycosyl_Hydrolase_39"/>
</dbReference>